<keyword evidence="2" id="KW-0732">Signal</keyword>
<evidence type="ECO:0000313" key="4">
    <source>
        <dbReference type="Proteomes" id="UP000240883"/>
    </source>
</evidence>
<name>A0A2T2PC31_CORCC</name>
<dbReference type="OrthoDB" id="3210850at2759"/>
<feature type="transmembrane region" description="Helical" evidence="1">
    <location>
        <begin position="160"/>
        <end position="182"/>
    </location>
</feature>
<dbReference type="PANTHER" id="PTHR38848:SF3">
    <property type="entry name" value="G-PROTEIN COUPLED RECEPTORS FAMILY 3 PROFILE DOMAIN-CONTAINING PROTEIN"/>
    <property type="match status" value="1"/>
</dbReference>
<dbReference type="EMBL" id="KZ678128">
    <property type="protein sequence ID" value="PSN74928.1"/>
    <property type="molecule type" value="Genomic_DNA"/>
</dbReference>
<accession>A0A2T2PC31</accession>
<feature type="transmembrane region" description="Helical" evidence="1">
    <location>
        <begin position="202"/>
        <end position="225"/>
    </location>
</feature>
<evidence type="ECO:0000256" key="2">
    <source>
        <dbReference type="SAM" id="SignalP"/>
    </source>
</evidence>
<reference evidence="3 4" key="1">
    <citation type="journal article" date="2018" name="Front. Microbiol.">
        <title>Genome-Wide Analysis of Corynespora cassiicola Leaf Fall Disease Putative Effectors.</title>
        <authorList>
            <person name="Lopez D."/>
            <person name="Ribeiro S."/>
            <person name="Label P."/>
            <person name="Fumanal B."/>
            <person name="Venisse J.S."/>
            <person name="Kohler A."/>
            <person name="de Oliveira R.R."/>
            <person name="Labutti K."/>
            <person name="Lipzen A."/>
            <person name="Lail K."/>
            <person name="Bauer D."/>
            <person name="Ohm R.A."/>
            <person name="Barry K.W."/>
            <person name="Spatafora J."/>
            <person name="Grigoriev I.V."/>
            <person name="Martin F.M."/>
            <person name="Pujade-Renaud V."/>
        </authorList>
    </citation>
    <scope>NUCLEOTIDE SEQUENCE [LARGE SCALE GENOMIC DNA]</scope>
    <source>
        <strain evidence="3 4">Philippines</strain>
    </source>
</reference>
<evidence type="ECO:0000313" key="3">
    <source>
        <dbReference type="EMBL" id="PSN74928.1"/>
    </source>
</evidence>
<feature type="transmembrane region" description="Helical" evidence="1">
    <location>
        <begin position="272"/>
        <end position="291"/>
    </location>
</feature>
<evidence type="ECO:0008006" key="5">
    <source>
        <dbReference type="Google" id="ProtNLM"/>
    </source>
</evidence>
<evidence type="ECO:0000256" key="1">
    <source>
        <dbReference type="SAM" id="Phobius"/>
    </source>
</evidence>
<dbReference type="Proteomes" id="UP000240883">
    <property type="component" value="Unassembled WGS sequence"/>
</dbReference>
<dbReference type="AlphaFoldDB" id="A0A2T2PC31"/>
<feature type="transmembrane region" description="Helical" evidence="1">
    <location>
        <begin position="89"/>
        <end position="108"/>
    </location>
</feature>
<keyword evidence="1" id="KW-0812">Transmembrane</keyword>
<keyword evidence="1" id="KW-1133">Transmembrane helix</keyword>
<protein>
    <recommendedName>
        <fullName evidence="5">G-protein coupled receptors family 1 profile domain-containing protein</fullName>
    </recommendedName>
</protein>
<sequence>MGSMIWIWLIHTIGVYALPHPPAAKRAHNASLNARIGKRATYSGEPPTDRTIFTLLSLFCIMVLSLLLGSRFGRLRRNAMMKRNITSMLVLLLYFLVMSFVTCSSVMLTGQGLFNYDLCFSATWICLILYTASKGTIYIFLVERVHVVRAPFVRRSRDWLYWGCMIMVIASFAGVSINAYLRPIINMEEEDGRCHMGIPGRASIPFMVVDILVDIALTAVFFWLLRPVVKLHGFHTISGVFRRTNALQNQTERERNETSVQRNIRILLWKSLIGSMLIMLPTIANMVQFYITQGRELALICLTVCVIDVCWDAVVIHWLTFGSMEAEKDLTKSVAESMRAPLTKVSVMQSEAEKAPQLPEPKFGPGAFDRKPAFEDAITPVALV</sequence>
<feature type="transmembrane region" description="Helical" evidence="1">
    <location>
        <begin position="120"/>
        <end position="140"/>
    </location>
</feature>
<keyword evidence="4" id="KW-1185">Reference proteome</keyword>
<gene>
    <name evidence="3" type="ORF">BS50DRAFT_540594</name>
</gene>
<feature type="chain" id="PRO_5015618618" description="G-protein coupled receptors family 1 profile domain-containing protein" evidence="2">
    <location>
        <begin position="18"/>
        <end position="384"/>
    </location>
</feature>
<feature type="transmembrane region" description="Helical" evidence="1">
    <location>
        <begin position="50"/>
        <end position="68"/>
    </location>
</feature>
<proteinExistence type="predicted"/>
<dbReference type="PANTHER" id="PTHR38848">
    <property type="entry name" value="G-PROTEIN COUPLED RECEPTORS FAMILY 3 PROFILE DOMAIN-CONTAINING PROTEIN"/>
    <property type="match status" value="1"/>
</dbReference>
<keyword evidence="1" id="KW-0472">Membrane</keyword>
<organism evidence="3 4">
    <name type="scientific">Corynespora cassiicola Philippines</name>
    <dbReference type="NCBI Taxonomy" id="1448308"/>
    <lineage>
        <taxon>Eukaryota</taxon>
        <taxon>Fungi</taxon>
        <taxon>Dikarya</taxon>
        <taxon>Ascomycota</taxon>
        <taxon>Pezizomycotina</taxon>
        <taxon>Dothideomycetes</taxon>
        <taxon>Pleosporomycetidae</taxon>
        <taxon>Pleosporales</taxon>
        <taxon>Corynesporascaceae</taxon>
        <taxon>Corynespora</taxon>
    </lineage>
</organism>
<feature type="signal peptide" evidence="2">
    <location>
        <begin position="1"/>
        <end position="17"/>
    </location>
</feature>
<feature type="transmembrane region" description="Helical" evidence="1">
    <location>
        <begin position="297"/>
        <end position="319"/>
    </location>
</feature>